<evidence type="ECO:0000313" key="3">
    <source>
        <dbReference type="EMBL" id="SLN29186.1"/>
    </source>
</evidence>
<accession>A0A1Y5S0G3</accession>
<proteinExistence type="predicted"/>
<dbReference type="Proteomes" id="UP000193623">
    <property type="component" value="Unassembled WGS sequence"/>
</dbReference>
<keyword evidence="4" id="KW-1185">Reference proteome</keyword>
<evidence type="ECO:0000259" key="2">
    <source>
        <dbReference type="Pfam" id="PF12975"/>
    </source>
</evidence>
<gene>
    <name evidence="3" type="ORF">PSJ8397_01257</name>
</gene>
<evidence type="ECO:0000256" key="1">
    <source>
        <dbReference type="SAM" id="SignalP"/>
    </source>
</evidence>
<feature type="domain" description="DUF3859" evidence="2">
    <location>
        <begin position="29"/>
        <end position="163"/>
    </location>
</feature>
<protein>
    <recommendedName>
        <fullName evidence="2">DUF3859 domain-containing protein</fullName>
    </recommendedName>
</protein>
<feature type="signal peptide" evidence="1">
    <location>
        <begin position="1"/>
        <end position="22"/>
    </location>
</feature>
<evidence type="ECO:0000313" key="4">
    <source>
        <dbReference type="Proteomes" id="UP000193623"/>
    </source>
</evidence>
<keyword evidence="1" id="KW-0732">Signal</keyword>
<dbReference type="OrthoDB" id="7864302at2"/>
<name>A0A1Y5S0G3_9RHOB</name>
<dbReference type="InterPro" id="IPR024331">
    <property type="entry name" value="DUF3859"/>
</dbReference>
<dbReference type="EMBL" id="FWFT01000002">
    <property type="protein sequence ID" value="SLN29186.1"/>
    <property type="molecule type" value="Genomic_DNA"/>
</dbReference>
<dbReference type="Gene3D" id="2.60.40.2390">
    <property type="match status" value="1"/>
</dbReference>
<dbReference type="RefSeq" id="WP_085863717.1">
    <property type="nucleotide sequence ID" value="NZ_FWFT01000002.1"/>
</dbReference>
<dbReference type="Pfam" id="PF12975">
    <property type="entry name" value="DUF3859"/>
    <property type="match status" value="1"/>
</dbReference>
<dbReference type="AlphaFoldDB" id="A0A1Y5S0G3"/>
<reference evidence="3 4" key="1">
    <citation type="submission" date="2017-03" db="EMBL/GenBank/DDBJ databases">
        <authorList>
            <person name="Afonso C.L."/>
            <person name="Miller P.J."/>
            <person name="Scott M.A."/>
            <person name="Spackman E."/>
            <person name="Goraichik I."/>
            <person name="Dimitrov K.M."/>
            <person name="Suarez D.L."/>
            <person name="Swayne D.E."/>
        </authorList>
    </citation>
    <scope>NUCLEOTIDE SEQUENCE [LARGE SCALE GENOMIC DNA]</scope>
    <source>
        <strain evidence="3 4">CECT 8397</strain>
    </source>
</reference>
<organism evidence="3 4">
    <name type="scientific">Pseudooctadecabacter jejudonensis</name>
    <dbReference type="NCBI Taxonomy" id="1391910"/>
    <lineage>
        <taxon>Bacteria</taxon>
        <taxon>Pseudomonadati</taxon>
        <taxon>Pseudomonadota</taxon>
        <taxon>Alphaproteobacteria</taxon>
        <taxon>Rhodobacterales</taxon>
        <taxon>Paracoccaceae</taxon>
        <taxon>Pseudooctadecabacter</taxon>
    </lineage>
</organism>
<feature type="chain" id="PRO_5013028956" description="DUF3859 domain-containing protein" evidence="1">
    <location>
        <begin position="23"/>
        <end position="183"/>
    </location>
</feature>
<sequence length="183" mass="19292">MVRSLCTVTTALAFGWGGFVLAADDAFQSPLLGLFEAGVLCAQDEGTSRAAPDTVAGTTHVVTRAPEFISDGRLVPAVIGVGFGVRSGLRDGMMQDGVTMTVTHPPFAGSGATQQSFQTRIGSDTDPGITFYQFDYDYELALGDWTMTASLGAVTLYEVTFTVVPPETLPNLADACGYQNLFS</sequence>